<evidence type="ECO:0000256" key="3">
    <source>
        <dbReference type="ARBA" id="ARBA00022448"/>
    </source>
</evidence>
<comment type="similarity">
    <text evidence="2">Belongs to the ATPase alpha/beta chains family.</text>
</comment>
<evidence type="ECO:0000256" key="6">
    <source>
        <dbReference type="ARBA" id="ARBA00022967"/>
    </source>
</evidence>
<evidence type="ECO:0000256" key="9">
    <source>
        <dbReference type="ARBA" id="ARBA00023196"/>
    </source>
</evidence>
<dbReference type="GO" id="GO:0005524">
    <property type="term" value="F:ATP binding"/>
    <property type="evidence" value="ECO:0007669"/>
    <property type="project" value="UniProtKB-KW"/>
</dbReference>
<evidence type="ECO:0000313" key="13">
    <source>
        <dbReference type="Proteomes" id="UP000177555"/>
    </source>
</evidence>
<dbReference type="PANTHER" id="PTHR15184:SF71">
    <property type="entry name" value="ATP SYNTHASE SUBUNIT BETA, MITOCHONDRIAL"/>
    <property type="match status" value="1"/>
</dbReference>
<dbReference type="InterPro" id="IPR000194">
    <property type="entry name" value="ATPase_F1/V1/A1_a/bsu_nucl-bd"/>
</dbReference>
<dbReference type="Proteomes" id="UP000177555">
    <property type="component" value="Unassembled WGS sequence"/>
</dbReference>
<dbReference type="InterPro" id="IPR024034">
    <property type="entry name" value="ATPase_F1/V1_b/a_C"/>
</dbReference>
<keyword evidence="6" id="KW-1278">Translocase</keyword>
<keyword evidence="7" id="KW-0406">Ion transport</keyword>
<organism evidence="12 13">
    <name type="scientific">Candidatus Daviesbacteria bacterium RIFCSPHIGHO2_01_FULL_40_11</name>
    <dbReference type="NCBI Taxonomy" id="1797762"/>
    <lineage>
        <taxon>Bacteria</taxon>
        <taxon>Candidatus Daviesiibacteriota</taxon>
    </lineage>
</organism>
<dbReference type="EMBL" id="MFCP01000035">
    <property type="protein sequence ID" value="OGE27580.1"/>
    <property type="molecule type" value="Genomic_DNA"/>
</dbReference>
<evidence type="ECO:0000256" key="2">
    <source>
        <dbReference type="ARBA" id="ARBA00008936"/>
    </source>
</evidence>
<evidence type="ECO:0000256" key="4">
    <source>
        <dbReference type="ARBA" id="ARBA00022741"/>
    </source>
</evidence>
<dbReference type="PANTHER" id="PTHR15184">
    <property type="entry name" value="ATP SYNTHASE"/>
    <property type="match status" value="1"/>
</dbReference>
<proteinExistence type="inferred from homology"/>
<keyword evidence="5" id="KW-0067">ATP-binding</keyword>
<comment type="caution">
    <text evidence="12">The sequence shown here is derived from an EMBL/GenBank/DDBJ whole genome shotgun (WGS) entry which is preliminary data.</text>
</comment>
<evidence type="ECO:0000256" key="8">
    <source>
        <dbReference type="ARBA" id="ARBA00023136"/>
    </source>
</evidence>
<evidence type="ECO:0000256" key="10">
    <source>
        <dbReference type="ARBA" id="ARBA00023310"/>
    </source>
</evidence>
<reference evidence="12 13" key="1">
    <citation type="journal article" date="2016" name="Nat. Commun.">
        <title>Thousands of microbial genomes shed light on interconnected biogeochemical processes in an aquifer system.</title>
        <authorList>
            <person name="Anantharaman K."/>
            <person name="Brown C.T."/>
            <person name="Hug L.A."/>
            <person name="Sharon I."/>
            <person name="Castelle C.J."/>
            <person name="Probst A.J."/>
            <person name="Thomas B.C."/>
            <person name="Singh A."/>
            <person name="Wilkins M.J."/>
            <person name="Karaoz U."/>
            <person name="Brodie E.L."/>
            <person name="Williams K.H."/>
            <person name="Hubbard S.S."/>
            <person name="Banfield J.F."/>
        </authorList>
    </citation>
    <scope>NUCLEOTIDE SEQUENCE [LARGE SCALE GENOMIC DNA]</scope>
</reference>
<evidence type="ECO:0000256" key="1">
    <source>
        <dbReference type="ARBA" id="ARBA00004370"/>
    </source>
</evidence>
<sequence>MNQTTQTQANGIVTTINGQIAMVEIEGDTFPELFEILLCPNDPKVILEVFAQSRETVFAAILSSSDRLFRGMEVYGSGSELKVPVGPPVLGRVMDLFGNAKDNKGPISPLKKASIYSKAPSLNIVESSYQILETGIKAVDFLTPIQRGGKVGFIGGAGVGKTILLTEVLNNVTRGNKKPGEKQVFSVFAGVGERIREGQELYQRLKESGVLPKTAIILGQMNENAAVRFRVALAAVTQAEYFRDTLKSDVLFFIDNMFRYVQAGAEVATLLGTIPSEQAYQATMQTEVSTLEDRLIPTVNGSITSFQNVYVPADEITDAAVVAVMSFLDNAIVLSRSVAQKNIYPPIDLFQSSSSTLSKAFLGELHFKVLTQFQKLLENYNKLSHIVAIVGEAELSPENRILYIRTKKIINYLTQPFFMTERQTGRKGVYVSKETTVKDIEVILSGKLDNIPVDRFLYIGSLKDAQII</sequence>
<dbReference type="InterPro" id="IPR003593">
    <property type="entry name" value="AAA+_ATPase"/>
</dbReference>
<dbReference type="Pfam" id="PF00006">
    <property type="entry name" value="ATP-synt_ab"/>
    <property type="match status" value="1"/>
</dbReference>
<dbReference type="Gene3D" id="2.40.10.170">
    <property type="match status" value="1"/>
</dbReference>
<comment type="subcellular location">
    <subcellularLocation>
        <location evidence="1">Membrane</location>
    </subcellularLocation>
</comment>
<dbReference type="Gene3D" id="3.40.50.300">
    <property type="entry name" value="P-loop containing nucleotide triphosphate hydrolases"/>
    <property type="match status" value="1"/>
</dbReference>
<dbReference type="AlphaFoldDB" id="A0A1F5JGF7"/>
<protein>
    <submittedName>
        <fullName evidence="12">F0F1 ATP synthase subunit beta</fullName>
    </submittedName>
</protein>
<gene>
    <name evidence="12" type="ORF">A2867_03670</name>
</gene>
<dbReference type="GO" id="GO:0045259">
    <property type="term" value="C:proton-transporting ATP synthase complex"/>
    <property type="evidence" value="ECO:0007669"/>
    <property type="project" value="UniProtKB-KW"/>
</dbReference>
<dbReference type="InterPro" id="IPR036121">
    <property type="entry name" value="ATPase_F1/V1/A1_a/bsu_N_sf"/>
</dbReference>
<evidence type="ECO:0000256" key="7">
    <source>
        <dbReference type="ARBA" id="ARBA00023065"/>
    </source>
</evidence>
<dbReference type="Pfam" id="PF22919">
    <property type="entry name" value="ATP-synt_VA_C"/>
    <property type="match status" value="1"/>
</dbReference>
<feature type="domain" description="AAA+ ATPase" evidence="11">
    <location>
        <begin position="147"/>
        <end position="349"/>
    </location>
</feature>
<dbReference type="SUPFAM" id="SSF47917">
    <property type="entry name" value="C-terminal domain of alpha and beta subunits of F1 ATP synthase"/>
    <property type="match status" value="1"/>
</dbReference>
<dbReference type="InterPro" id="IPR055190">
    <property type="entry name" value="ATP-synt_VA_C"/>
</dbReference>
<dbReference type="SUPFAM" id="SSF52540">
    <property type="entry name" value="P-loop containing nucleoside triphosphate hydrolases"/>
    <property type="match status" value="1"/>
</dbReference>
<keyword evidence="3" id="KW-0813">Transport</keyword>
<dbReference type="SMART" id="SM00382">
    <property type="entry name" value="AAA"/>
    <property type="match status" value="1"/>
</dbReference>
<dbReference type="InterPro" id="IPR050053">
    <property type="entry name" value="ATPase_alpha/beta_chains"/>
</dbReference>
<keyword evidence="10" id="KW-0066">ATP synthesis</keyword>
<dbReference type="GO" id="GO:0046933">
    <property type="term" value="F:proton-transporting ATP synthase activity, rotational mechanism"/>
    <property type="evidence" value="ECO:0007669"/>
    <property type="project" value="TreeGrafter"/>
</dbReference>
<dbReference type="Gene3D" id="1.10.1140.10">
    <property type="entry name" value="Bovine Mitochondrial F1-atpase, Atp Synthase Beta Chain, Chain D, domain 3"/>
    <property type="match status" value="1"/>
</dbReference>
<keyword evidence="4" id="KW-0547">Nucleotide-binding</keyword>
<keyword evidence="9" id="KW-0139">CF(1)</keyword>
<evidence type="ECO:0000256" key="5">
    <source>
        <dbReference type="ARBA" id="ARBA00022840"/>
    </source>
</evidence>
<keyword evidence="8" id="KW-0472">Membrane</keyword>
<dbReference type="InterPro" id="IPR027417">
    <property type="entry name" value="P-loop_NTPase"/>
</dbReference>
<name>A0A1F5JGF7_9BACT</name>
<dbReference type="SUPFAM" id="SSF50615">
    <property type="entry name" value="N-terminal domain of alpha and beta subunits of F1 ATP synthase"/>
    <property type="match status" value="1"/>
</dbReference>
<evidence type="ECO:0000259" key="11">
    <source>
        <dbReference type="SMART" id="SM00382"/>
    </source>
</evidence>
<accession>A0A1F5JGF7</accession>
<evidence type="ECO:0000313" key="12">
    <source>
        <dbReference type="EMBL" id="OGE27580.1"/>
    </source>
</evidence>